<feature type="compositionally biased region" description="Basic and acidic residues" evidence="2">
    <location>
        <begin position="119"/>
        <end position="134"/>
    </location>
</feature>
<feature type="coiled-coil region" evidence="1">
    <location>
        <begin position="525"/>
        <end position="655"/>
    </location>
</feature>
<accession>A0AAN7SJL2</accession>
<evidence type="ECO:0000256" key="1">
    <source>
        <dbReference type="SAM" id="Coils"/>
    </source>
</evidence>
<name>A0AAN7SJL2_9COLE</name>
<keyword evidence="3" id="KW-1133">Transmembrane helix</keyword>
<evidence type="ECO:0000256" key="3">
    <source>
        <dbReference type="SAM" id="Phobius"/>
    </source>
</evidence>
<feature type="compositionally biased region" description="Polar residues" evidence="2">
    <location>
        <begin position="105"/>
        <end position="118"/>
    </location>
</feature>
<organism evidence="4 5">
    <name type="scientific">Aquatica leii</name>
    <dbReference type="NCBI Taxonomy" id="1421715"/>
    <lineage>
        <taxon>Eukaryota</taxon>
        <taxon>Metazoa</taxon>
        <taxon>Ecdysozoa</taxon>
        <taxon>Arthropoda</taxon>
        <taxon>Hexapoda</taxon>
        <taxon>Insecta</taxon>
        <taxon>Pterygota</taxon>
        <taxon>Neoptera</taxon>
        <taxon>Endopterygota</taxon>
        <taxon>Coleoptera</taxon>
        <taxon>Polyphaga</taxon>
        <taxon>Elateriformia</taxon>
        <taxon>Elateroidea</taxon>
        <taxon>Lampyridae</taxon>
        <taxon>Luciolinae</taxon>
        <taxon>Aquatica</taxon>
    </lineage>
</organism>
<feature type="compositionally biased region" description="Basic residues" evidence="2">
    <location>
        <begin position="52"/>
        <end position="69"/>
    </location>
</feature>
<protein>
    <recommendedName>
        <fullName evidence="6">Ribosome-binding protein 1</fullName>
    </recommendedName>
</protein>
<comment type="caution">
    <text evidence="4">The sequence shown here is derived from an EMBL/GenBank/DDBJ whole genome shotgun (WGS) entry which is preliminary data.</text>
</comment>
<feature type="transmembrane region" description="Helical" evidence="3">
    <location>
        <begin position="6"/>
        <end position="26"/>
    </location>
</feature>
<evidence type="ECO:0000313" key="5">
    <source>
        <dbReference type="Proteomes" id="UP001353858"/>
    </source>
</evidence>
<evidence type="ECO:0000256" key="2">
    <source>
        <dbReference type="SAM" id="MobiDB-lite"/>
    </source>
</evidence>
<feature type="coiled-coil region" evidence="1">
    <location>
        <begin position="702"/>
        <end position="841"/>
    </location>
</feature>
<dbReference type="EMBL" id="JARPUR010000001">
    <property type="protein sequence ID" value="KAK4885227.1"/>
    <property type="molecule type" value="Genomic_DNA"/>
</dbReference>
<feature type="region of interest" description="Disordered" evidence="2">
    <location>
        <begin position="45"/>
        <end position="203"/>
    </location>
</feature>
<dbReference type="PANTHER" id="PTHR18939">
    <property type="entry name" value="RIBOSOME BINDING PROTEIN-1"/>
    <property type="match status" value="1"/>
</dbReference>
<keyword evidence="3" id="KW-0472">Membrane</keyword>
<feature type="region of interest" description="Disordered" evidence="2">
    <location>
        <begin position="229"/>
        <end position="248"/>
    </location>
</feature>
<keyword evidence="1" id="KW-0175">Coiled coil</keyword>
<feature type="compositionally biased region" description="Basic and acidic residues" evidence="2">
    <location>
        <begin position="159"/>
        <end position="190"/>
    </location>
</feature>
<keyword evidence="5" id="KW-1185">Reference proteome</keyword>
<evidence type="ECO:0000313" key="4">
    <source>
        <dbReference type="EMBL" id="KAK4885227.1"/>
    </source>
</evidence>
<dbReference type="Proteomes" id="UP001353858">
    <property type="component" value="Unassembled WGS sequence"/>
</dbReference>
<evidence type="ECO:0008006" key="6">
    <source>
        <dbReference type="Google" id="ProtNLM"/>
    </source>
</evidence>
<feature type="compositionally biased region" description="Polar residues" evidence="2">
    <location>
        <begin position="229"/>
        <end position="239"/>
    </location>
</feature>
<sequence length="870" mass="100044">MDIQSALIGVAVFLVSAGILLVISMFGMKEKSYEEALAEQRQQANTLLGVQHRTKPKDKKIKKTNKKTKEKQSNTESETPEEAEDIVSSSTTNAHQKLHVEFTEPTEQAVVSSDSQTPNKKEDVKCESVKEKSSKPKQNGIQEVKEKNVNKLRQNPVENKLKQQDITKEKLEATKEKQEITKEKIVKDKSNNSSPEVQKSKKAPENVFLELQVTSKEEPNVEVPIASSQTNGLVTNSTSNKEKKKKKAEQHLLQQLAAKDGDINLPLLLNVVRKAELSRSEVQILIDLLLNKQHEAPAVVDQWSEGKADPVQKLRKQLAEKEKALTEEQEALVGVQAKLREVRAEQTAEKVQLQQRNRGLEEALQAKHLELQNVNARLHSQNQKLQQMQAQINEETITVRKLREENAALQMQRQQIDMHISQAQEAEVTIQDLQSRNNQLTMELHSITEQNMATKEHQQSIIVQLQHQVNLYKTELDDKENYNRQIEEMRRDLEHRLGLSIRQENELKVEIGQLKSACQQNAEEVRRLEHAKGQALDEIRTLQKQKEELDFILTQVKTELKEVQSEKSELQQIKENGIAQENQVHKEELLNLHNELSSVKSQLQFVETKYAEDLDNSKKTVNDLKTELEEQKEKNNELRKKNWKVMEALKAAESKTSVKPTINVDEIVSKVRTEEQELHRAFIQRLFPDITISNDLPSDQWKNSVEKTIKKYISEVENLKLQGNEAEVSKLQAQVKHYKTIIDDTEGILKKLQNHIEQEEIHWRNELKTKESEIEALKQRHSAELQHKVEQLEAKLRLEESEKQKILDDYETAKNRTTAVVESFTEEISNLKEQIVIEQRKNLEKTNDFSVKDQTLNNSTNGPSIDAPAI</sequence>
<gene>
    <name evidence="4" type="ORF">RN001_001498</name>
</gene>
<dbReference type="AlphaFoldDB" id="A0AAN7SJL2"/>
<reference evidence="5" key="1">
    <citation type="submission" date="2023-01" db="EMBL/GenBank/DDBJ databases">
        <title>Key to firefly adult light organ development and bioluminescence: homeobox transcription factors regulate luciferase expression and transportation to peroxisome.</title>
        <authorList>
            <person name="Fu X."/>
        </authorList>
    </citation>
    <scope>NUCLEOTIDE SEQUENCE [LARGE SCALE GENOMIC DNA]</scope>
</reference>
<dbReference type="InterPro" id="IPR040248">
    <property type="entry name" value="RRBP1"/>
</dbReference>
<keyword evidence="3" id="KW-0812">Transmembrane</keyword>
<proteinExistence type="predicted"/>
<dbReference type="PANTHER" id="PTHR18939:SF4">
    <property type="entry name" value="RIBOSOME-BINDING PROTEIN 1"/>
    <property type="match status" value="1"/>
</dbReference>
<dbReference type="GO" id="GO:0005789">
    <property type="term" value="C:endoplasmic reticulum membrane"/>
    <property type="evidence" value="ECO:0007669"/>
    <property type="project" value="TreeGrafter"/>
</dbReference>
<feature type="coiled-coil region" evidence="1">
    <location>
        <begin position="311"/>
        <end position="496"/>
    </location>
</feature>